<proteinExistence type="predicted"/>
<dbReference type="Proteomes" id="UP000189670">
    <property type="component" value="Unassembled WGS sequence"/>
</dbReference>
<dbReference type="Pfam" id="PF13749">
    <property type="entry name" value="HATPase_c_4"/>
    <property type="match status" value="1"/>
</dbReference>
<comment type="caution">
    <text evidence="1">The sequence shown here is derived from an EMBL/GenBank/DDBJ whole genome shotgun (WGS) entry which is preliminary data.</text>
</comment>
<evidence type="ECO:0000313" key="2">
    <source>
        <dbReference type="Proteomes" id="UP000189670"/>
    </source>
</evidence>
<keyword evidence="1" id="KW-0347">Helicase</keyword>
<sequence length="158" mass="17570">MVIPKSVDSIMLFLKKHAFRGADFSEVRRKDIWSIPINILREVIINALVHTDYSHQGSPICIAFFDDRIEVENPGGLLPGLTVEDMKQGVSQIRNPVIARVLRELALIEQWGSGIPSIFCEAKANGLAEPKILELGSLIRVVIYLRNARKISSPIPGT</sequence>
<dbReference type="PANTHER" id="PTHR30595:SF6">
    <property type="entry name" value="SCHLAFEN ALBA-2 DOMAIN-CONTAINING PROTEIN"/>
    <property type="match status" value="1"/>
</dbReference>
<keyword evidence="1" id="KW-0378">Hydrolase</keyword>
<name>A0A1V1P4E2_9BACT</name>
<keyword evidence="1" id="KW-0067">ATP-binding</keyword>
<dbReference type="InterPro" id="IPR038475">
    <property type="entry name" value="RecG_C_sf"/>
</dbReference>
<evidence type="ECO:0000313" key="1">
    <source>
        <dbReference type="EMBL" id="ETR69668.1"/>
    </source>
</evidence>
<organism evidence="1 2">
    <name type="scientific">Candidatus Magnetoglobus multicellularis str. Araruama</name>
    <dbReference type="NCBI Taxonomy" id="890399"/>
    <lineage>
        <taxon>Bacteria</taxon>
        <taxon>Pseudomonadati</taxon>
        <taxon>Thermodesulfobacteriota</taxon>
        <taxon>Desulfobacteria</taxon>
        <taxon>Desulfobacterales</taxon>
        <taxon>Desulfobacteraceae</taxon>
        <taxon>Candidatus Magnetoglobus</taxon>
    </lineage>
</organism>
<protein>
    <submittedName>
        <fullName evidence="1">ATP-dependent DNA helicase RecG</fullName>
    </submittedName>
</protein>
<dbReference type="Gene3D" id="3.30.565.60">
    <property type="match status" value="1"/>
</dbReference>
<dbReference type="GO" id="GO:0004386">
    <property type="term" value="F:helicase activity"/>
    <property type="evidence" value="ECO:0007669"/>
    <property type="project" value="UniProtKB-KW"/>
</dbReference>
<keyword evidence="1" id="KW-0547">Nucleotide-binding</keyword>
<reference evidence="2" key="1">
    <citation type="submission" date="2012-11" db="EMBL/GenBank/DDBJ databases">
        <authorList>
            <person name="Lucero-Rivera Y.E."/>
            <person name="Tovar-Ramirez D."/>
        </authorList>
    </citation>
    <scope>NUCLEOTIDE SEQUENCE [LARGE SCALE GENOMIC DNA]</scope>
    <source>
        <strain evidence="2">Araruama</strain>
    </source>
</reference>
<dbReference type="PANTHER" id="PTHR30595">
    <property type="entry name" value="GLPR-RELATED TRANSCRIPTIONAL REPRESSOR"/>
    <property type="match status" value="1"/>
</dbReference>
<gene>
    <name evidence="1" type="ORF">OMM_09400</name>
</gene>
<dbReference type="EMBL" id="ATBP01000588">
    <property type="protein sequence ID" value="ETR69668.1"/>
    <property type="molecule type" value="Genomic_DNA"/>
</dbReference>
<accession>A0A1V1P4E2</accession>
<dbReference type="AlphaFoldDB" id="A0A1V1P4E2"/>